<sequence>MYYFISKFNKAKMSSFSFRARAVRAVWWKHWSSVASRREPINSCDEQSRHGRQEAAEAKEDPRLELCLCDWSRDRPGPKEIPAAREKNRLTLSDSFSSWIGQISPLLAIWLSINGQIPG</sequence>
<dbReference type="AlphaFoldDB" id="A0A8K1GVF9"/>
<dbReference type="EMBL" id="SWJQ01000046">
    <property type="protein sequence ID" value="TRZ24581.1"/>
    <property type="molecule type" value="Genomic_DNA"/>
</dbReference>
<dbReference type="Proteomes" id="UP000796761">
    <property type="component" value="Unassembled WGS sequence"/>
</dbReference>
<proteinExistence type="predicted"/>
<reference evidence="2" key="1">
    <citation type="submission" date="2019-04" db="EMBL/GenBank/DDBJ databases">
        <title>Genome assembly of Zosterops borbonicus 15179.</title>
        <authorList>
            <person name="Leroy T."/>
            <person name="Anselmetti Y."/>
            <person name="Tilak M.-K."/>
            <person name="Nabholz B."/>
        </authorList>
    </citation>
    <scope>NUCLEOTIDE SEQUENCE</scope>
    <source>
        <strain evidence="2">HGM_15179</strain>
        <tissue evidence="2">Muscle</tissue>
    </source>
</reference>
<protein>
    <submittedName>
        <fullName evidence="2">Uncharacterized protein</fullName>
    </submittedName>
</protein>
<dbReference type="OrthoDB" id="5817083at2759"/>
<keyword evidence="3" id="KW-1185">Reference proteome</keyword>
<name>A0A8K1GVF9_9PASS</name>
<evidence type="ECO:0000256" key="1">
    <source>
        <dbReference type="SAM" id="MobiDB-lite"/>
    </source>
</evidence>
<comment type="caution">
    <text evidence="2">The sequence shown here is derived from an EMBL/GenBank/DDBJ whole genome shotgun (WGS) entry which is preliminary data.</text>
</comment>
<feature type="compositionally biased region" description="Basic and acidic residues" evidence="1">
    <location>
        <begin position="36"/>
        <end position="61"/>
    </location>
</feature>
<evidence type="ECO:0000313" key="3">
    <source>
        <dbReference type="Proteomes" id="UP000796761"/>
    </source>
</evidence>
<organism evidence="2 3">
    <name type="scientific">Zosterops borbonicus</name>
    <dbReference type="NCBI Taxonomy" id="364589"/>
    <lineage>
        <taxon>Eukaryota</taxon>
        <taxon>Metazoa</taxon>
        <taxon>Chordata</taxon>
        <taxon>Craniata</taxon>
        <taxon>Vertebrata</taxon>
        <taxon>Euteleostomi</taxon>
        <taxon>Archelosauria</taxon>
        <taxon>Archosauria</taxon>
        <taxon>Dinosauria</taxon>
        <taxon>Saurischia</taxon>
        <taxon>Theropoda</taxon>
        <taxon>Coelurosauria</taxon>
        <taxon>Aves</taxon>
        <taxon>Neognathae</taxon>
        <taxon>Neoaves</taxon>
        <taxon>Telluraves</taxon>
        <taxon>Australaves</taxon>
        <taxon>Passeriformes</taxon>
        <taxon>Sylvioidea</taxon>
        <taxon>Zosteropidae</taxon>
        <taxon>Zosterops</taxon>
    </lineage>
</organism>
<feature type="region of interest" description="Disordered" evidence="1">
    <location>
        <begin position="35"/>
        <end position="61"/>
    </location>
</feature>
<gene>
    <name evidence="2" type="ORF">HGM15179_002528</name>
</gene>
<evidence type="ECO:0000313" key="2">
    <source>
        <dbReference type="EMBL" id="TRZ24581.1"/>
    </source>
</evidence>
<accession>A0A8K1GVF9</accession>